<sequence>MAVLLLGDITRLLIVSCLYLCAANQLSILSMYLDGEECYKGILPVVCCAGYKVMHMSDLLGKV</sequence>
<dbReference type="AlphaFoldDB" id="A0A412YSE1"/>
<accession>A0A412YSE1</accession>
<proteinExistence type="predicted"/>
<name>A0A412YSE1_9BACT</name>
<evidence type="ECO:0000313" key="1">
    <source>
        <dbReference type="EMBL" id="RGV68065.1"/>
    </source>
</evidence>
<comment type="caution">
    <text evidence="1">The sequence shown here is derived from an EMBL/GenBank/DDBJ whole genome shotgun (WGS) entry which is preliminary data.</text>
</comment>
<dbReference type="EMBL" id="QRZL01000044">
    <property type="protein sequence ID" value="RGV68065.1"/>
    <property type="molecule type" value="Genomic_DNA"/>
</dbReference>
<evidence type="ECO:0000313" key="2">
    <source>
        <dbReference type="Proteomes" id="UP000283678"/>
    </source>
</evidence>
<organism evidence="1 2">
    <name type="scientific">Phocaeicola dorei</name>
    <dbReference type="NCBI Taxonomy" id="357276"/>
    <lineage>
        <taxon>Bacteria</taxon>
        <taxon>Pseudomonadati</taxon>
        <taxon>Bacteroidota</taxon>
        <taxon>Bacteroidia</taxon>
        <taxon>Bacteroidales</taxon>
        <taxon>Bacteroidaceae</taxon>
        <taxon>Phocaeicola</taxon>
    </lineage>
</organism>
<gene>
    <name evidence="1" type="ORF">DWW04_22570</name>
</gene>
<dbReference type="Proteomes" id="UP000283678">
    <property type="component" value="Unassembled WGS sequence"/>
</dbReference>
<protein>
    <submittedName>
        <fullName evidence="1">Uncharacterized protein</fullName>
    </submittedName>
</protein>
<reference evidence="1 2" key="1">
    <citation type="submission" date="2018-08" db="EMBL/GenBank/DDBJ databases">
        <title>A genome reference for cultivated species of the human gut microbiota.</title>
        <authorList>
            <person name="Zou Y."/>
            <person name="Xue W."/>
            <person name="Luo G."/>
        </authorList>
    </citation>
    <scope>NUCLEOTIDE SEQUENCE [LARGE SCALE GENOMIC DNA]</scope>
    <source>
        <strain evidence="1 2">AF14-1AC</strain>
    </source>
</reference>